<dbReference type="KEGG" id="crq:GCK72_004500"/>
<proteinExistence type="predicted"/>
<feature type="region of interest" description="Disordered" evidence="1">
    <location>
        <begin position="216"/>
        <end position="253"/>
    </location>
</feature>
<feature type="chain" id="PRO_5025604809" description="Activin types I and II receptor domain-containing protein" evidence="2">
    <location>
        <begin position="21"/>
        <end position="272"/>
    </location>
</feature>
<reference evidence="3 4" key="1">
    <citation type="submission" date="2019-12" db="EMBL/GenBank/DDBJ databases">
        <title>Chromosome-level assembly of the Caenorhabditis remanei genome.</title>
        <authorList>
            <person name="Teterina A.A."/>
            <person name="Willis J.H."/>
            <person name="Phillips P.C."/>
        </authorList>
    </citation>
    <scope>NUCLEOTIDE SEQUENCE [LARGE SCALE GENOMIC DNA]</scope>
    <source>
        <strain evidence="3 4">PX506</strain>
        <tissue evidence="3">Whole organism</tissue>
    </source>
</reference>
<evidence type="ECO:0008006" key="5">
    <source>
        <dbReference type="Google" id="ProtNLM"/>
    </source>
</evidence>
<dbReference type="EMBL" id="WUAV01000002">
    <property type="protein sequence ID" value="KAF1764551.1"/>
    <property type="molecule type" value="Genomic_DNA"/>
</dbReference>
<evidence type="ECO:0000313" key="3">
    <source>
        <dbReference type="EMBL" id="KAF1764551.1"/>
    </source>
</evidence>
<dbReference type="CTD" id="9798769"/>
<protein>
    <recommendedName>
        <fullName evidence="5">Activin types I and II receptor domain-containing protein</fullName>
    </recommendedName>
</protein>
<dbReference type="RefSeq" id="XP_003101048.2">
    <property type="nucleotide sequence ID" value="XM_003101000.2"/>
</dbReference>
<evidence type="ECO:0000256" key="1">
    <source>
        <dbReference type="SAM" id="MobiDB-lite"/>
    </source>
</evidence>
<sequence length="272" mass="30263">MTHWLTVLLATTVTLTTVSLLKCTVCDFHLQPPHNQTCNETCEGDVCYIVINKYFNGTISAGCMHLREDDKFENEAVCQRGAHDNRCACTIFDYCNSPNVTLRNYTFTQSPVLENYQWLPQIQPPMPSIQPVIPPKDIPMGGDLNETATELENGVEHDLTHELDNSSNTTTQILRNEEENENMLTVTTTIGLNVRDQQPQTQRNDDVADEATTMRSFTPGQGSVEVTKVTQESKSPTDRNLTVTDGSGPNPSAPLTTVMAVMVPVMVYYILC</sequence>
<comment type="caution">
    <text evidence="3">The sequence shown here is derived from an EMBL/GenBank/DDBJ whole genome shotgun (WGS) entry which is preliminary data.</text>
</comment>
<feature type="signal peptide" evidence="2">
    <location>
        <begin position="1"/>
        <end position="20"/>
    </location>
</feature>
<evidence type="ECO:0000256" key="2">
    <source>
        <dbReference type="SAM" id="SignalP"/>
    </source>
</evidence>
<feature type="compositionally biased region" description="Polar residues" evidence="1">
    <location>
        <begin position="228"/>
        <end position="253"/>
    </location>
</feature>
<name>A0A6A5HC99_CAERE</name>
<organism evidence="3 4">
    <name type="scientific">Caenorhabditis remanei</name>
    <name type="common">Caenorhabditis vulgaris</name>
    <dbReference type="NCBI Taxonomy" id="31234"/>
    <lineage>
        <taxon>Eukaryota</taxon>
        <taxon>Metazoa</taxon>
        <taxon>Ecdysozoa</taxon>
        <taxon>Nematoda</taxon>
        <taxon>Chromadorea</taxon>
        <taxon>Rhabditida</taxon>
        <taxon>Rhabditina</taxon>
        <taxon>Rhabditomorpha</taxon>
        <taxon>Rhabditoidea</taxon>
        <taxon>Rhabditidae</taxon>
        <taxon>Peloderinae</taxon>
        <taxon>Caenorhabditis</taxon>
    </lineage>
</organism>
<keyword evidence="2" id="KW-0732">Signal</keyword>
<accession>A0A6A5HC99</accession>
<evidence type="ECO:0000313" key="4">
    <source>
        <dbReference type="Proteomes" id="UP000483820"/>
    </source>
</evidence>
<gene>
    <name evidence="3" type="ORF">GCK72_004500</name>
</gene>
<dbReference type="AlphaFoldDB" id="A0A6A5HC99"/>
<dbReference type="GeneID" id="9798769"/>
<dbReference type="Proteomes" id="UP000483820">
    <property type="component" value="Chromosome II"/>
</dbReference>